<dbReference type="Proteomes" id="UP000448292">
    <property type="component" value="Unassembled WGS sequence"/>
</dbReference>
<dbReference type="SUPFAM" id="SSF141371">
    <property type="entry name" value="PilZ domain-like"/>
    <property type="match status" value="1"/>
</dbReference>
<organism evidence="3 4">
    <name type="scientific">Oceanidesulfovibrio indonesiensis</name>
    <dbReference type="NCBI Taxonomy" id="54767"/>
    <lineage>
        <taxon>Bacteria</taxon>
        <taxon>Pseudomonadati</taxon>
        <taxon>Thermodesulfobacteriota</taxon>
        <taxon>Desulfovibrionia</taxon>
        <taxon>Desulfovibrionales</taxon>
        <taxon>Desulfovibrionaceae</taxon>
        <taxon>Oceanidesulfovibrio</taxon>
    </lineage>
</organism>
<feature type="region of interest" description="Disordered" evidence="1">
    <location>
        <begin position="1"/>
        <end position="21"/>
    </location>
</feature>
<dbReference type="OrthoDB" id="9834685at2"/>
<protein>
    <recommendedName>
        <fullName evidence="2">PilZ domain-containing protein</fullName>
    </recommendedName>
</protein>
<dbReference type="InterPro" id="IPR009875">
    <property type="entry name" value="PilZ_domain"/>
</dbReference>
<dbReference type="GO" id="GO:0035438">
    <property type="term" value="F:cyclic-di-GMP binding"/>
    <property type="evidence" value="ECO:0007669"/>
    <property type="project" value="InterPro"/>
</dbReference>
<feature type="compositionally biased region" description="Polar residues" evidence="1">
    <location>
        <begin position="1"/>
        <end position="15"/>
    </location>
</feature>
<dbReference type="EMBL" id="QMIE01000002">
    <property type="protein sequence ID" value="TVM19488.1"/>
    <property type="molecule type" value="Genomic_DNA"/>
</dbReference>
<keyword evidence="4" id="KW-1185">Reference proteome</keyword>
<proteinExistence type="predicted"/>
<feature type="domain" description="PilZ" evidence="2">
    <location>
        <begin position="104"/>
        <end position="214"/>
    </location>
</feature>
<evidence type="ECO:0000313" key="3">
    <source>
        <dbReference type="EMBL" id="TVM19488.1"/>
    </source>
</evidence>
<dbReference type="AlphaFoldDB" id="A0A7M3MIG4"/>
<sequence>MNNFMLSAGSIGSKSGRQRRRRFSEAYYRRNNDMSGAATEVPMTKKVAERTVPYSLNRDTFDKLNEIADNKEASVQEVIDELVQHYLGCQGEGCDGGSDEMHREKRAFTRKQSEIQAILQTSDSKRNFNARSATIRNLSLGGALFSTPKTSEMESIDCETPVEIIFYLDKKADPIVLQGRALRLERETDTCHIGMEFVDCDFSDYKELARYVLQ</sequence>
<name>A0A7M3MIG4_9BACT</name>
<evidence type="ECO:0000259" key="2">
    <source>
        <dbReference type="Pfam" id="PF07238"/>
    </source>
</evidence>
<evidence type="ECO:0000256" key="1">
    <source>
        <dbReference type="SAM" id="MobiDB-lite"/>
    </source>
</evidence>
<gene>
    <name evidence="3" type="ORF">DPQ33_03785</name>
</gene>
<dbReference type="Pfam" id="PF07238">
    <property type="entry name" value="PilZ"/>
    <property type="match status" value="1"/>
</dbReference>
<reference evidence="3 4" key="1">
    <citation type="submission" date="2018-06" db="EMBL/GenBank/DDBJ databases">
        <title>Complete genome of Desulfovibrio indonesiensis P37SLT.</title>
        <authorList>
            <person name="Crispim J.S."/>
            <person name="Vidigal P.M.P."/>
            <person name="Silva L.C.F."/>
            <person name="Laguardia C.N."/>
            <person name="Araujo L.C."/>
            <person name="Dias R.S."/>
            <person name="Sousa M.P."/>
            <person name="Paula S.O."/>
            <person name="Silva C."/>
        </authorList>
    </citation>
    <scope>NUCLEOTIDE SEQUENCE [LARGE SCALE GENOMIC DNA]</scope>
    <source>
        <strain evidence="3 4">P37SLT</strain>
    </source>
</reference>
<accession>A0A7M3MIG4</accession>
<comment type="caution">
    <text evidence="3">The sequence shown here is derived from an EMBL/GenBank/DDBJ whole genome shotgun (WGS) entry which is preliminary data.</text>
</comment>
<evidence type="ECO:0000313" key="4">
    <source>
        <dbReference type="Proteomes" id="UP000448292"/>
    </source>
</evidence>
<dbReference type="Gene3D" id="2.40.10.220">
    <property type="entry name" value="predicted glycosyltransferase like domains"/>
    <property type="match status" value="1"/>
</dbReference>